<gene>
    <name evidence="1" type="ORF">P154DRAFT_625791</name>
</gene>
<dbReference type="AlphaFoldDB" id="A0A6A5VTT1"/>
<dbReference type="OrthoDB" id="2906425at2759"/>
<dbReference type="SUPFAM" id="SSF56112">
    <property type="entry name" value="Protein kinase-like (PK-like)"/>
    <property type="match status" value="1"/>
</dbReference>
<dbReference type="EMBL" id="ML977752">
    <property type="protein sequence ID" value="KAF1992913.1"/>
    <property type="molecule type" value="Genomic_DNA"/>
</dbReference>
<keyword evidence="2" id="KW-1185">Reference proteome</keyword>
<sequence length="151" mass="17075">MNQLANFGWKSHERQYTLTDSTFIKSELPEEALPISHATGRKVYPPWSRERLQNEAATLKFIASMTTIPVPKFLALYEVNGLLQLKTERVTGISLEDMASENATKHVANYLESSVLPSFANGTILPSPRRSVLRLQHQYSKSRKSDCSLDH</sequence>
<evidence type="ECO:0000313" key="2">
    <source>
        <dbReference type="Proteomes" id="UP000799779"/>
    </source>
</evidence>
<dbReference type="InterPro" id="IPR011009">
    <property type="entry name" value="Kinase-like_dom_sf"/>
</dbReference>
<organism evidence="1 2">
    <name type="scientific">Amniculicola lignicola CBS 123094</name>
    <dbReference type="NCBI Taxonomy" id="1392246"/>
    <lineage>
        <taxon>Eukaryota</taxon>
        <taxon>Fungi</taxon>
        <taxon>Dikarya</taxon>
        <taxon>Ascomycota</taxon>
        <taxon>Pezizomycotina</taxon>
        <taxon>Dothideomycetes</taxon>
        <taxon>Pleosporomycetidae</taxon>
        <taxon>Pleosporales</taxon>
        <taxon>Amniculicolaceae</taxon>
        <taxon>Amniculicola</taxon>
    </lineage>
</organism>
<reference evidence="1" key="1">
    <citation type="journal article" date="2020" name="Stud. Mycol.">
        <title>101 Dothideomycetes genomes: a test case for predicting lifestyles and emergence of pathogens.</title>
        <authorList>
            <person name="Haridas S."/>
            <person name="Albert R."/>
            <person name="Binder M."/>
            <person name="Bloem J."/>
            <person name="Labutti K."/>
            <person name="Salamov A."/>
            <person name="Andreopoulos B."/>
            <person name="Baker S."/>
            <person name="Barry K."/>
            <person name="Bills G."/>
            <person name="Bluhm B."/>
            <person name="Cannon C."/>
            <person name="Castanera R."/>
            <person name="Culley D."/>
            <person name="Daum C."/>
            <person name="Ezra D."/>
            <person name="Gonzalez J."/>
            <person name="Henrissat B."/>
            <person name="Kuo A."/>
            <person name="Liang C."/>
            <person name="Lipzen A."/>
            <person name="Lutzoni F."/>
            <person name="Magnuson J."/>
            <person name="Mondo S."/>
            <person name="Nolan M."/>
            <person name="Ohm R."/>
            <person name="Pangilinan J."/>
            <person name="Park H.-J."/>
            <person name="Ramirez L."/>
            <person name="Alfaro M."/>
            <person name="Sun H."/>
            <person name="Tritt A."/>
            <person name="Yoshinaga Y."/>
            <person name="Zwiers L.-H."/>
            <person name="Turgeon B."/>
            <person name="Goodwin S."/>
            <person name="Spatafora J."/>
            <person name="Crous P."/>
            <person name="Grigoriev I."/>
        </authorList>
    </citation>
    <scope>NUCLEOTIDE SEQUENCE</scope>
    <source>
        <strain evidence="1">CBS 123094</strain>
    </source>
</reference>
<evidence type="ECO:0000313" key="1">
    <source>
        <dbReference type="EMBL" id="KAF1992913.1"/>
    </source>
</evidence>
<proteinExistence type="predicted"/>
<accession>A0A6A5VTT1</accession>
<name>A0A6A5VTT1_9PLEO</name>
<protein>
    <recommendedName>
        <fullName evidence="3">Aminoglycoside phosphotransferase domain-containing protein</fullName>
    </recommendedName>
</protein>
<evidence type="ECO:0008006" key="3">
    <source>
        <dbReference type="Google" id="ProtNLM"/>
    </source>
</evidence>
<dbReference type="Proteomes" id="UP000799779">
    <property type="component" value="Unassembled WGS sequence"/>
</dbReference>